<dbReference type="Pfam" id="PF20235">
    <property type="entry name" value="PIR2-like_helical"/>
    <property type="match status" value="1"/>
</dbReference>
<protein>
    <recommendedName>
        <fullName evidence="1">PIR2-like helical domain-containing protein</fullName>
    </recommendedName>
</protein>
<accession>A0A0A9B882</accession>
<dbReference type="PANTHER" id="PTHR33120:SF53">
    <property type="entry name" value="OS03G0697833 PROTEIN"/>
    <property type="match status" value="1"/>
</dbReference>
<sequence>MQVLLERIHGFYLEAISRIPAPCLRSRHHRGLLKAGHCYGPFDTVTNIIVNTISYDTAFPHSKSLRWT</sequence>
<dbReference type="PANTHER" id="PTHR33120">
    <property type="entry name" value="EXPRESSED PROTEIN-RELATED"/>
    <property type="match status" value="1"/>
</dbReference>
<evidence type="ECO:0000259" key="1">
    <source>
        <dbReference type="Pfam" id="PF20235"/>
    </source>
</evidence>
<dbReference type="EMBL" id="GBRH01239507">
    <property type="protein sequence ID" value="JAD58388.1"/>
    <property type="molecule type" value="Transcribed_RNA"/>
</dbReference>
<dbReference type="AlphaFoldDB" id="A0A0A9B882"/>
<reference evidence="2" key="1">
    <citation type="submission" date="2014-09" db="EMBL/GenBank/DDBJ databases">
        <authorList>
            <person name="Magalhaes I.L.F."/>
            <person name="Oliveira U."/>
            <person name="Santos F.R."/>
            <person name="Vidigal T.H.D.A."/>
            <person name="Brescovit A.D."/>
            <person name="Santos A.J."/>
        </authorList>
    </citation>
    <scope>NUCLEOTIDE SEQUENCE</scope>
    <source>
        <tissue evidence="2">Shoot tissue taken approximately 20 cm above the soil surface</tissue>
    </source>
</reference>
<reference evidence="2" key="2">
    <citation type="journal article" date="2015" name="Data Brief">
        <title>Shoot transcriptome of the giant reed, Arundo donax.</title>
        <authorList>
            <person name="Barrero R.A."/>
            <person name="Guerrero F.D."/>
            <person name="Moolhuijzen P."/>
            <person name="Goolsby J.A."/>
            <person name="Tidwell J."/>
            <person name="Bellgard S.E."/>
            <person name="Bellgard M.I."/>
        </authorList>
    </citation>
    <scope>NUCLEOTIDE SEQUENCE</scope>
    <source>
        <tissue evidence="2">Shoot tissue taken approximately 20 cm above the soil surface</tissue>
    </source>
</reference>
<proteinExistence type="predicted"/>
<evidence type="ECO:0000313" key="2">
    <source>
        <dbReference type="EMBL" id="JAD58388.1"/>
    </source>
</evidence>
<feature type="domain" description="PIR2-like helical" evidence="1">
    <location>
        <begin position="7"/>
        <end position="61"/>
    </location>
</feature>
<name>A0A0A9B882_ARUDO</name>
<dbReference type="InterPro" id="IPR046527">
    <property type="entry name" value="PIR2-like_helical"/>
</dbReference>
<organism evidence="2">
    <name type="scientific">Arundo donax</name>
    <name type="common">Giant reed</name>
    <name type="synonym">Donax arundinaceus</name>
    <dbReference type="NCBI Taxonomy" id="35708"/>
    <lineage>
        <taxon>Eukaryota</taxon>
        <taxon>Viridiplantae</taxon>
        <taxon>Streptophyta</taxon>
        <taxon>Embryophyta</taxon>
        <taxon>Tracheophyta</taxon>
        <taxon>Spermatophyta</taxon>
        <taxon>Magnoliopsida</taxon>
        <taxon>Liliopsida</taxon>
        <taxon>Poales</taxon>
        <taxon>Poaceae</taxon>
        <taxon>PACMAD clade</taxon>
        <taxon>Arundinoideae</taxon>
        <taxon>Arundineae</taxon>
        <taxon>Arundo</taxon>
    </lineage>
</organism>